<feature type="non-terminal residue" evidence="2">
    <location>
        <position position="1"/>
    </location>
</feature>
<dbReference type="EMBL" id="JARKIE010000047">
    <property type="protein sequence ID" value="KAJ7693184.1"/>
    <property type="molecule type" value="Genomic_DNA"/>
</dbReference>
<proteinExistence type="predicted"/>
<protein>
    <submittedName>
        <fullName evidence="2">Uncharacterized protein</fullName>
    </submittedName>
</protein>
<name>A0AAD7GJ40_MYCRO</name>
<evidence type="ECO:0000313" key="2">
    <source>
        <dbReference type="EMBL" id="KAJ7693184.1"/>
    </source>
</evidence>
<accession>A0AAD7GJ40</accession>
<dbReference type="AlphaFoldDB" id="A0AAD7GJ40"/>
<dbReference type="Proteomes" id="UP001221757">
    <property type="component" value="Unassembled WGS sequence"/>
</dbReference>
<reference evidence="2" key="1">
    <citation type="submission" date="2023-03" db="EMBL/GenBank/DDBJ databases">
        <title>Massive genome expansion in bonnet fungi (Mycena s.s.) driven by repeated elements and novel gene families across ecological guilds.</title>
        <authorList>
            <consortium name="Lawrence Berkeley National Laboratory"/>
            <person name="Harder C.B."/>
            <person name="Miyauchi S."/>
            <person name="Viragh M."/>
            <person name="Kuo A."/>
            <person name="Thoen E."/>
            <person name="Andreopoulos B."/>
            <person name="Lu D."/>
            <person name="Skrede I."/>
            <person name="Drula E."/>
            <person name="Henrissat B."/>
            <person name="Morin E."/>
            <person name="Kohler A."/>
            <person name="Barry K."/>
            <person name="LaButti K."/>
            <person name="Morin E."/>
            <person name="Salamov A."/>
            <person name="Lipzen A."/>
            <person name="Mereny Z."/>
            <person name="Hegedus B."/>
            <person name="Baldrian P."/>
            <person name="Stursova M."/>
            <person name="Weitz H."/>
            <person name="Taylor A."/>
            <person name="Grigoriev I.V."/>
            <person name="Nagy L.G."/>
            <person name="Martin F."/>
            <person name="Kauserud H."/>
        </authorList>
    </citation>
    <scope>NUCLEOTIDE SEQUENCE</scope>
    <source>
        <strain evidence="2">CBHHK067</strain>
    </source>
</reference>
<evidence type="ECO:0000256" key="1">
    <source>
        <dbReference type="SAM" id="MobiDB-lite"/>
    </source>
</evidence>
<feature type="compositionally biased region" description="Basic and acidic residues" evidence="1">
    <location>
        <begin position="126"/>
        <end position="136"/>
    </location>
</feature>
<feature type="compositionally biased region" description="Gly residues" evidence="1">
    <location>
        <begin position="142"/>
        <end position="152"/>
    </location>
</feature>
<gene>
    <name evidence="2" type="ORF">B0H17DRAFT_933273</name>
</gene>
<keyword evidence="3" id="KW-1185">Reference proteome</keyword>
<sequence length="152" mass="17326">IEDTGLCVEWSKAWARTRRWTEEVRLLKEEMRRVPLTLRWKATWWLEKERLAPAGFDEERAEGAAAYATRQAELYTKLAARFELMWAGLQDLEAVPDEGEEEEQVELDEDEMDKDGDNGDDGEGGDENKNEVNKENEENEGSVGGGSDGEDE</sequence>
<organism evidence="2 3">
    <name type="scientific">Mycena rosella</name>
    <name type="common">Pink bonnet</name>
    <name type="synonym">Agaricus rosellus</name>
    <dbReference type="NCBI Taxonomy" id="1033263"/>
    <lineage>
        <taxon>Eukaryota</taxon>
        <taxon>Fungi</taxon>
        <taxon>Dikarya</taxon>
        <taxon>Basidiomycota</taxon>
        <taxon>Agaricomycotina</taxon>
        <taxon>Agaricomycetes</taxon>
        <taxon>Agaricomycetidae</taxon>
        <taxon>Agaricales</taxon>
        <taxon>Marasmiineae</taxon>
        <taxon>Mycenaceae</taxon>
        <taxon>Mycena</taxon>
    </lineage>
</organism>
<feature type="compositionally biased region" description="Acidic residues" evidence="1">
    <location>
        <begin position="94"/>
        <end position="125"/>
    </location>
</feature>
<evidence type="ECO:0000313" key="3">
    <source>
        <dbReference type="Proteomes" id="UP001221757"/>
    </source>
</evidence>
<comment type="caution">
    <text evidence="2">The sequence shown here is derived from an EMBL/GenBank/DDBJ whole genome shotgun (WGS) entry which is preliminary data.</text>
</comment>
<feature type="region of interest" description="Disordered" evidence="1">
    <location>
        <begin position="93"/>
        <end position="152"/>
    </location>
</feature>